<dbReference type="Gene3D" id="1.10.287.110">
    <property type="entry name" value="DnaJ domain"/>
    <property type="match status" value="1"/>
</dbReference>
<dbReference type="PROSITE" id="PS00636">
    <property type="entry name" value="DNAJ_1"/>
    <property type="match status" value="1"/>
</dbReference>
<proteinExistence type="predicted"/>
<dbReference type="OrthoDB" id="445556at2759"/>
<keyword evidence="1" id="KW-0812">Transmembrane</keyword>
<name>A0A9P0QLQ7_9ASCO</name>
<dbReference type="InterPro" id="IPR001623">
    <property type="entry name" value="DnaJ_domain"/>
</dbReference>
<evidence type="ECO:0000259" key="2">
    <source>
        <dbReference type="PROSITE" id="PS50076"/>
    </source>
</evidence>
<dbReference type="InterPro" id="IPR018253">
    <property type="entry name" value="DnaJ_domain_CS"/>
</dbReference>
<keyword evidence="1" id="KW-0472">Membrane</keyword>
<keyword evidence="4" id="KW-1185">Reference proteome</keyword>
<keyword evidence="1" id="KW-1133">Transmembrane helix</keyword>
<sequence>MLALHKQPAAVLLGLRAYSSSADLPNRKKSTTDPHIRLGLPPWPDSVNPSPKEIFGFDTMNIPDFDVFIKRKYQTYVKVYHPDVSSKYEITHRNDEVLTVESKRQRYDQITSAYNILRDPQRRHAYWRFENSTTNYSQRPRPQASQSEASFQRFRQASARRTAYSYQNDEAFWQAATWEDYYKMKYKREPPTAEEIEKNKYKILAGVLAVGFISAILQYLYALKRTDDFHAEQALMNLRASDNLEGSKKNYDYGTGSQGDRLKRFLLSRRFNFMDKGDIETSTRMKEEEEKIMMKHT</sequence>
<accession>A0A9P0QLQ7</accession>
<evidence type="ECO:0000313" key="4">
    <source>
        <dbReference type="Proteomes" id="UP000837801"/>
    </source>
</evidence>
<dbReference type="Proteomes" id="UP000837801">
    <property type="component" value="Unassembled WGS sequence"/>
</dbReference>
<feature type="domain" description="J" evidence="2">
    <location>
        <begin position="50"/>
        <end position="130"/>
    </location>
</feature>
<dbReference type="InterPro" id="IPR036869">
    <property type="entry name" value="J_dom_sf"/>
</dbReference>
<evidence type="ECO:0000313" key="3">
    <source>
        <dbReference type="EMBL" id="CAH2351496.1"/>
    </source>
</evidence>
<dbReference type="PROSITE" id="PS50076">
    <property type="entry name" value="DNAJ_2"/>
    <property type="match status" value="1"/>
</dbReference>
<gene>
    <name evidence="3" type="ORF">CLIB1423_03S07602</name>
</gene>
<dbReference type="AlphaFoldDB" id="A0A9P0QLQ7"/>
<dbReference type="SUPFAM" id="SSF46565">
    <property type="entry name" value="Chaperone J-domain"/>
    <property type="match status" value="1"/>
</dbReference>
<dbReference type="EMBL" id="CAKXYY010000003">
    <property type="protein sequence ID" value="CAH2351496.1"/>
    <property type="molecule type" value="Genomic_DNA"/>
</dbReference>
<feature type="transmembrane region" description="Helical" evidence="1">
    <location>
        <begin position="203"/>
        <end position="223"/>
    </location>
</feature>
<organism evidence="3 4">
    <name type="scientific">[Candida] railenensis</name>
    <dbReference type="NCBI Taxonomy" id="45579"/>
    <lineage>
        <taxon>Eukaryota</taxon>
        <taxon>Fungi</taxon>
        <taxon>Dikarya</taxon>
        <taxon>Ascomycota</taxon>
        <taxon>Saccharomycotina</taxon>
        <taxon>Pichiomycetes</taxon>
        <taxon>Debaryomycetaceae</taxon>
        <taxon>Kurtzmaniella</taxon>
    </lineage>
</organism>
<protein>
    <submittedName>
        <fullName evidence="3">J domain-containing protein 1</fullName>
    </submittedName>
</protein>
<comment type="caution">
    <text evidence="3">The sequence shown here is derived from an EMBL/GenBank/DDBJ whole genome shotgun (WGS) entry which is preliminary data.</text>
</comment>
<evidence type="ECO:0000256" key="1">
    <source>
        <dbReference type="SAM" id="Phobius"/>
    </source>
</evidence>
<reference evidence="3" key="1">
    <citation type="submission" date="2022-03" db="EMBL/GenBank/DDBJ databases">
        <authorList>
            <person name="Legras J.-L."/>
            <person name="Devillers H."/>
            <person name="Grondin C."/>
        </authorList>
    </citation>
    <scope>NUCLEOTIDE SEQUENCE</scope>
    <source>
        <strain evidence="3">CLIB 1423</strain>
    </source>
</reference>